<evidence type="ECO:0000256" key="5">
    <source>
        <dbReference type="ARBA" id="ARBA00031396"/>
    </source>
</evidence>
<dbReference type="GO" id="GO:0006457">
    <property type="term" value="P:protein folding"/>
    <property type="evidence" value="ECO:0007669"/>
    <property type="project" value="TreeGrafter"/>
</dbReference>
<dbReference type="InterPro" id="IPR013855">
    <property type="entry name" value="Cdc37_N_dom"/>
</dbReference>
<dbReference type="InterPro" id="IPR038189">
    <property type="entry name" value="Cdc37_Hsp90-bd_sf"/>
</dbReference>
<feature type="domain" description="Cdc37 Hsp90 binding" evidence="8">
    <location>
        <begin position="118"/>
        <end position="272"/>
    </location>
</feature>
<keyword evidence="3" id="KW-0963">Cytoplasm</keyword>
<evidence type="ECO:0000256" key="6">
    <source>
        <dbReference type="SAM" id="MobiDB-lite"/>
    </source>
</evidence>
<dbReference type="GO" id="GO:0051082">
    <property type="term" value="F:unfolded protein binding"/>
    <property type="evidence" value="ECO:0007669"/>
    <property type="project" value="TreeGrafter"/>
</dbReference>
<dbReference type="GO" id="GO:0050821">
    <property type="term" value="P:protein stabilization"/>
    <property type="evidence" value="ECO:0007669"/>
    <property type="project" value="TreeGrafter"/>
</dbReference>
<dbReference type="PANTHER" id="PTHR12800:SF4">
    <property type="entry name" value="HSP90 CO-CHAPERONE CDC37"/>
    <property type="match status" value="1"/>
</dbReference>
<evidence type="ECO:0000259" key="9">
    <source>
        <dbReference type="SMART" id="SM01071"/>
    </source>
</evidence>
<dbReference type="InterPro" id="IPR004918">
    <property type="entry name" value="Cdc37"/>
</dbReference>
<evidence type="ECO:0000256" key="1">
    <source>
        <dbReference type="ARBA" id="ARBA00004496"/>
    </source>
</evidence>
<feature type="domain" description="Cdc37 N-terminal" evidence="9">
    <location>
        <begin position="4"/>
        <end position="124"/>
    </location>
</feature>
<organism evidence="11">
    <name type="scientific">Micromonas pusilla (strain CCMP1545)</name>
    <name type="common">Picoplanktonic green alga</name>
    <dbReference type="NCBI Taxonomy" id="564608"/>
    <lineage>
        <taxon>Eukaryota</taxon>
        <taxon>Viridiplantae</taxon>
        <taxon>Chlorophyta</taxon>
        <taxon>Mamiellophyceae</taxon>
        <taxon>Mamiellales</taxon>
        <taxon>Mamiellaceae</taxon>
        <taxon>Micromonas</taxon>
    </lineage>
</organism>
<evidence type="ECO:0000259" key="8">
    <source>
        <dbReference type="SMART" id="SM01070"/>
    </source>
</evidence>
<sequence length="381" mass="43144">MGGGFDYSKWDKLELSDDEDDHPGAQFIEANTLRRIKRQSHEQKTEEKNQKIQSLMGEMKDALKTIAAVKHDAGDAPLTEEQELATRAAQEKHDAARAAIDAEERERKFNAEEWCHVSNTFDRSLVGAACVADEGEEELEYEPYVKKYGEQLEEVARANFNDYADMAEHFQLRTHLLTEHSMGWMLLKCLFLEMDGKRDEMRIAAKVGYALKCVLDFAEAGGKTMKDAARPFFTRLATHPEVLTEYHKSLDDYVDKLVQRAKEKKLEEEAEKFAAQSSLAQAAAIDEVPREERLGPGGLDPVEVFDSLPKEMQDAFESGDVDKLREFVNGLSMDEARHHMRRMVDAGLWVPKPGEEGSALQPGPDATEEDEEEEEEEEKDA</sequence>
<dbReference type="SMART" id="SM01069">
    <property type="entry name" value="CDC37_C"/>
    <property type="match status" value="1"/>
</dbReference>
<dbReference type="Pfam" id="PF08564">
    <property type="entry name" value="CDC37_C"/>
    <property type="match status" value="1"/>
</dbReference>
<dbReference type="GO" id="GO:0051087">
    <property type="term" value="F:protein-folding chaperone binding"/>
    <property type="evidence" value="ECO:0007669"/>
    <property type="project" value="TreeGrafter"/>
</dbReference>
<dbReference type="STRING" id="564608.C1N466"/>
<dbReference type="GO" id="GO:0019901">
    <property type="term" value="F:protein kinase binding"/>
    <property type="evidence" value="ECO:0007669"/>
    <property type="project" value="InterPro"/>
</dbReference>
<proteinExistence type="inferred from homology"/>
<dbReference type="SMART" id="SM01070">
    <property type="entry name" value="CDC37_M"/>
    <property type="match status" value="1"/>
</dbReference>
<keyword evidence="4" id="KW-0143">Chaperone</keyword>
<feature type="compositionally biased region" description="Acidic residues" evidence="6">
    <location>
        <begin position="366"/>
        <end position="381"/>
    </location>
</feature>
<gene>
    <name evidence="10" type="ORF">MICPUCDRAFT_68817</name>
</gene>
<feature type="region of interest" description="Disordered" evidence="6">
    <location>
        <begin position="349"/>
        <end position="381"/>
    </location>
</feature>
<dbReference type="OMA" id="AEQCIII"/>
<dbReference type="Gene3D" id="1.20.58.610">
    <property type="entry name" value="Cdc37, Hsp90 binding domain"/>
    <property type="match status" value="1"/>
</dbReference>
<dbReference type="InterPro" id="IPR013874">
    <property type="entry name" value="Cdc37_Hsp90-bd"/>
</dbReference>
<dbReference type="AlphaFoldDB" id="C1N466"/>
<evidence type="ECO:0000259" key="7">
    <source>
        <dbReference type="SMART" id="SM01069"/>
    </source>
</evidence>
<dbReference type="GO" id="GO:0005737">
    <property type="term" value="C:cytoplasm"/>
    <property type="evidence" value="ECO:0007669"/>
    <property type="project" value="UniProtKB-SubCell"/>
</dbReference>
<accession>C1N466</accession>
<dbReference type="GeneID" id="9687936"/>
<dbReference type="eggNOG" id="KOG2260">
    <property type="taxonomic scope" value="Eukaryota"/>
</dbReference>
<evidence type="ECO:0000256" key="3">
    <source>
        <dbReference type="ARBA" id="ARBA00022490"/>
    </source>
</evidence>
<dbReference type="EMBL" id="GG663746">
    <property type="protein sequence ID" value="EEH53555.1"/>
    <property type="molecule type" value="Genomic_DNA"/>
</dbReference>
<evidence type="ECO:0000256" key="2">
    <source>
        <dbReference type="ARBA" id="ARBA00006222"/>
    </source>
</evidence>
<dbReference type="SMART" id="SM01071">
    <property type="entry name" value="CDC37_N"/>
    <property type="match status" value="1"/>
</dbReference>
<dbReference type="PANTHER" id="PTHR12800">
    <property type="entry name" value="CDC37-RELATED"/>
    <property type="match status" value="1"/>
</dbReference>
<dbReference type="OrthoDB" id="440202at2759"/>
<name>C1N466_MICPC</name>
<evidence type="ECO:0000313" key="11">
    <source>
        <dbReference type="Proteomes" id="UP000001876"/>
    </source>
</evidence>
<dbReference type="SUPFAM" id="SSF101391">
    <property type="entry name" value="Hsp90 co-chaperone CDC37"/>
    <property type="match status" value="1"/>
</dbReference>
<keyword evidence="11" id="KW-1185">Reference proteome</keyword>
<evidence type="ECO:0000313" key="10">
    <source>
        <dbReference type="EMBL" id="EEH53555.1"/>
    </source>
</evidence>
<comment type="subcellular location">
    <subcellularLocation>
        <location evidence="1">Cytoplasm</location>
    </subcellularLocation>
</comment>
<evidence type="ECO:0000256" key="4">
    <source>
        <dbReference type="ARBA" id="ARBA00023186"/>
    </source>
</evidence>
<dbReference type="RefSeq" id="XP_003062736.1">
    <property type="nucleotide sequence ID" value="XM_003062690.1"/>
</dbReference>
<dbReference type="Pfam" id="PF08565">
    <property type="entry name" value="CDC37_M"/>
    <property type="match status" value="1"/>
</dbReference>
<protein>
    <recommendedName>
        <fullName evidence="5">Hsp90 chaperone protein kinase-targeting subunit</fullName>
    </recommendedName>
</protein>
<dbReference type="InterPro" id="IPR013873">
    <property type="entry name" value="Cdc37_C"/>
</dbReference>
<dbReference type="Proteomes" id="UP000001876">
    <property type="component" value="Unassembled WGS sequence"/>
</dbReference>
<dbReference type="Pfam" id="PF03234">
    <property type="entry name" value="CDC37_N"/>
    <property type="match status" value="1"/>
</dbReference>
<dbReference type="KEGG" id="mpp:MICPUCDRAFT_68817"/>
<dbReference type="GO" id="GO:0031072">
    <property type="term" value="F:heat shock protein binding"/>
    <property type="evidence" value="ECO:0007669"/>
    <property type="project" value="TreeGrafter"/>
</dbReference>
<reference evidence="10 11" key="1">
    <citation type="journal article" date="2009" name="Science">
        <title>Green evolution and dynamic adaptations revealed by genomes of the marine picoeukaryotes Micromonas.</title>
        <authorList>
            <person name="Worden A.Z."/>
            <person name="Lee J.H."/>
            <person name="Mock T."/>
            <person name="Rouze P."/>
            <person name="Simmons M.P."/>
            <person name="Aerts A.L."/>
            <person name="Allen A.E."/>
            <person name="Cuvelier M.L."/>
            <person name="Derelle E."/>
            <person name="Everett M.V."/>
            <person name="Foulon E."/>
            <person name="Grimwood J."/>
            <person name="Gundlach H."/>
            <person name="Henrissat B."/>
            <person name="Napoli C."/>
            <person name="McDonald S.M."/>
            <person name="Parker M.S."/>
            <person name="Rombauts S."/>
            <person name="Salamov A."/>
            <person name="Von Dassow P."/>
            <person name="Badger J.H."/>
            <person name="Coutinho P.M."/>
            <person name="Demir E."/>
            <person name="Dubchak I."/>
            <person name="Gentemann C."/>
            <person name="Eikrem W."/>
            <person name="Gready J.E."/>
            <person name="John U."/>
            <person name="Lanier W."/>
            <person name="Lindquist E.A."/>
            <person name="Lucas S."/>
            <person name="Mayer K.F."/>
            <person name="Moreau H."/>
            <person name="Not F."/>
            <person name="Otillar R."/>
            <person name="Panaud O."/>
            <person name="Pangilinan J."/>
            <person name="Paulsen I."/>
            <person name="Piegu B."/>
            <person name="Poliakov A."/>
            <person name="Robbens S."/>
            <person name="Schmutz J."/>
            <person name="Toulza E."/>
            <person name="Wyss T."/>
            <person name="Zelensky A."/>
            <person name="Zhou K."/>
            <person name="Armbrust E.V."/>
            <person name="Bhattacharya D."/>
            <person name="Goodenough U.W."/>
            <person name="Van de Peer Y."/>
            <person name="Grigoriev I.V."/>
        </authorList>
    </citation>
    <scope>NUCLEOTIDE SEQUENCE [LARGE SCALE GENOMIC DNA]</scope>
    <source>
        <strain evidence="10 11">CCMP1545</strain>
    </source>
</reference>
<dbReference type="Gene3D" id="6.10.140.250">
    <property type="match status" value="1"/>
</dbReference>
<feature type="domain" description="Cdc37 C-terminal" evidence="7">
    <location>
        <begin position="293"/>
        <end position="381"/>
    </location>
</feature>
<comment type="similarity">
    <text evidence="2">Belongs to the CDC37 family.</text>
</comment>